<name>A0A8K0L397_9PEZI</name>
<dbReference type="InterPro" id="IPR032675">
    <property type="entry name" value="LRR_dom_sf"/>
</dbReference>
<evidence type="ECO:0000256" key="1">
    <source>
        <dbReference type="ARBA" id="ARBA00022614"/>
    </source>
</evidence>
<dbReference type="PANTHER" id="PTHR48051:SF1">
    <property type="entry name" value="RAS SUPPRESSOR PROTEIN 1"/>
    <property type="match status" value="1"/>
</dbReference>
<keyword evidence="1" id="KW-0433">Leucine-rich repeat</keyword>
<dbReference type="SMART" id="SM00369">
    <property type="entry name" value="LRR_TYP"/>
    <property type="match status" value="8"/>
</dbReference>
<dbReference type="Pfam" id="PF00560">
    <property type="entry name" value="LRR_1"/>
    <property type="match status" value="1"/>
</dbReference>
<feature type="region of interest" description="Disordered" evidence="3">
    <location>
        <begin position="1"/>
        <end position="351"/>
    </location>
</feature>
<gene>
    <name evidence="4" type="ORF">KVT40_005152</name>
</gene>
<feature type="compositionally biased region" description="Polar residues" evidence="3">
    <location>
        <begin position="140"/>
        <end position="153"/>
    </location>
</feature>
<dbReference type="SUPFAM" id="SSF52047">
    <property type="entry name" value="RNI-like"/>
    <property type="match status" value="1"/>
</dbReference>
<keyword evidence="5" id="KW-1185">Reference proteome</keyword>
<comment type="caution">
    <text evidence="4">The sequence shown here is derived from an EMBL/GenBank/DDBJ whole genome shotgun (WGS) entry which is preliminary data.</text>
</comment>
<dbReference type="SMART" id="SM00364">
    <property type="entry name" value="LRR_BAC"/>
    <property type="match status" value="5"/>
</dbReference>
<evidence type="ECO:0008006" key="6">
    <source>
        <dbReference type="Google" id="ProtNLM"/>
    </source>
</evidence>
<dbReference type="Pfam" id="PF13855">
    <property type="entry name" value="LRR_8"/>
    <property type="match status" value="1"/>
</dbReference>
<reference evidence="4" key="1">
    <citation type="submission" date="2021-07" db="EMBL/GenBank/DDBJ databases">
        <title>Elsinoe batatas strain:CRI-CJ2 Genome sequencing and assembly.</title>
        <authorList>
            <person name="Huang L."/>
        </authorList>
    </citation>
    <scope>NUCLEOTIDE SEQUENCE</scope>
    <source>
        <strain evidence="4">CRI-CJ2</strain>
    </source>
</reference>
<evidence type="ECO:0000256" key="3">
    <source>
        <dbReference type="SAM" id="MobiDB-lite"/>
    </source>
</evidence>
<feature type="compositionally biased region" description="Polar residues" evidence="3">
    <location>
        <begin position="321"/>
        <end position="351"/>
    </location>
</feature>
<feature type="compositionally biased region" description="Low complexity" evidence="3">
    <location>
        <begin position="209"/>
        <end position="226"/>
    </location>
</feature>
<dbReference type="InterPro" id="IPR050216">
    <property type="entry name" value="LRR_domain-containing"/>
</dbReference>
<proteinExistence type="predicted"/>
<feature type="compositionally biased region" description="Polar residues" evidence="3">
    <location>
        <begin position="81"/>
        <end position="108"/>
    </location>
</feature>
<protein>
    <recommendedName>
        <fullName evidence="6">Leucine-rich repeat-containing protein 40</fullName>
    </recommendedName>
</protein>
<organism evidence="4 5">
    <name type="scientific">Elsinoe batatas</name>
    <dbReference type="NCBI Taxonomy" id="2601811"/>
    <lineage>
        <taxon>Eukaryota</taxon>
        <taxon>Fungi</taxon>
        <taxon>Dikarya</taxon>
        <taxon>Ascomycota</taxon>
        <taxon>Pezizomycotina</taxon>
        <taxon>Dothideomycetes</taxon>
        <taxon>Dothideomycetidae</taxon>
        <taxon>Myriangiales</taxon>
        <taxon>Elsinoaceae</taxon>
        <taxon>Elsinoe</taxon>
    </lineage>
</organism>
<evidence type="ECO:0000313" key="4">
    <source>
        <dbReference type="EMBL" id="KAG8627669.1"/>
    </source>
</evidence>
<sequence>MDYARGPASPGKSALPRIMSKLPTPQPSRTTTNYAAAPPVHAPQKPLPRLTSPTKPGPSAIKPPARRVSGIPPPTGLVARPSSSQAVRSASPTKTTTIRVPPSTNSTVRGARPRPKSIQIGPSHGRHMPEDDNDRLGALTSLTSSSRQGYRDQSSSPSPGSSPFIAHATPQPRKSSRPSLSDRTIESLAKLPGTPASDRRRSGIYNIDSPGAAPARPASAMSAPRRTGVTPQPPPKGFARPASPAKKPLPGTASVTRGSIDSGRSNVTRRSISATIPRPSPAPAVRKLVPPTTGTKLATPQPSSKLTINDRQKTAPASIGTKKTGTQHTSPPLSPQDTNINDNEPSQPASTFRSAIERAKAAHRAAKVQLDQQSHSEYDLYVDPFNQKPKEDGHTIIKKRIDTARREGKLNISALDLKNMPELVIQMYDSQTLADSGIAWHETVDILTVNAADNAISCLTSELFPDVDPEEAVHDDNLKASVFAGVERMDFRGNQLMTLPSGMHFLKRLTTINLSRNQLGNTALEVLTRISTLKDLNLASNNLSGFLTQDLKMLVDLEVLNVSDNKILNIPDSIHELSRLRILNVSANQLTGVPMDALESLPLVELDVSSNALVGALFPFSVTGLKSMEQLNVANNSLASLAFSDSVALPNIRILKISNNRMVTLPDMSGWSELVTLAAGGNKFSQVPQGFSSLRRLRHADFSSNDITRIEERVALMDSLESLVLSANPLVEKRFLTMSAEAIKRALRPRLEPSSTVSVRSSDSFVDEAIDVRSPEESPSPFKVTPGGALDLTAQGLVDEDADGLRQLLGQNDVRSLSLPRNRLTAIPYELSLAQNMTYLDLSMCDLGQHYLAERLSLPVLQELQLSGNKITSFQPLISFLHAPYLKSLDVSNNRLQGELPYLRLTYNHLTHLHAADNKIEAISLEALTGFQHVAMPRNSLRMLPAEIGLLWYEGLKQLDVSSNYFRVPNHETLNKGTEAVMGWLRTRIPGYGGDDETF</sequence>
<dbReference type="InterPro" id="IPR001611">
    <property type="entry name" value="Leu-rich_rpt"/>
</dbReference>
<evidence type="ECO:0000313" key="5">
    <source>
        <dbReference type="Proteomes" id="UP000809789"/>
    </source>
</evidence>
<feature type="compositionally biased region" description="Polar residues" evidence="3">
    <location>
        <begin position="253"/>
        <end position="274"/>
    </location>
</feature>
<dbReference type="GO" id="GO:0005737">
    <property type="term" value="C:cytoplasm"/>
    <property type="evidence" value="ECO:0007669"/>
    <property type="project" value="TreeGrafter"/>
</dbReference>
<dbReference type="PROSITE" id="PS51450">
    <property type="entry name" value="LRR"/>
    <property type="match status" value="2"/>
</dbReference>
<dbReference type="AlphaFoldDB" id="A0A8K0L397"/>
<dbReference type="OrthoDB" id="676979at2759"/>
<feature type="compositionally biased region" description="Polar residues" evidence="3">
    <location>
        <begin position="292"/>
        <end position="307"/>
    </location>
</feature>
<feature type="compositionally biased region" description="Low complexity" evidence="3">
    <location>
        <begin position="154"/>
        <end position="163"/>
    </location>
</feature>
<dbReference type="InterPro" id="IPR003591">
    <property type="entry name" value="Leu-rich_rpt_typical-subtyp"/>
</dbReference>
<keyword evidence="2" id="KW-0677">Repeat</keyword>
<accession>A0A8K0L397</accession>
<dbReference type="Gene3D" id="3.80.10.10">
    <property type="entry name" value="Ribonuclease Inhibitor"/>
    <property type="match status" value="2"/>
</dbReference>
<dbReference type="EMBL" id="JAESVG020000005">
    <property type="protein sequence ID" value="KAG8627669.1"/>
    <property type="molecule type" value="Genomic_DNA"/>
</dbReference>
<dbReference type="PANTHER" id="PTHR48051">
    <property type="match status" value="1"/>
</dbReference>
<evidence type="ECO:0000256" key="2">
    <source>
        <dbReference type="ARBA" id="ARBA00022737"/>
    </source>
</evidence>
<dbReference type="Proteomes" id="UP000809789">
    <property type="component" value="Unassembled WGS sequence"/>
</dbReference>